<dbReference type="PROSITE" id="PS50878">
    <property type="entry name" value="RT_POL"/>
    <property type="match status" value="1"/>
</dbReference>
<dbReference type="Pfam" id="PF13456">
    <property type="entry name" value="RVT_3"/>
    <property type="match status" value="1"/>
</dbReference>
<protein>
    <recommendedName>
        <fullName evidence="1">Reverse transcriptase domain-containing protein</fullName>
    </recommendedName>
</protein>
<dbReference type="InterPro" id="IPR043502">
    <property type="entry name" value="DNA/RNA_pol_sf"/>
</dbReference>
<name>A0A2Z6PPU2_TRISU</name>
<evidence type="ECO:0000313" key="3">
    <source>
        <dbReference type="Proteomes" id="UP000242715"/>
    </source>
</evidence>
<keyword evidence="3" id="KW-1185">Reference proteome</keyword>
<sequence>MKCKSRGKEGLVALKLDVSKDFDRVKWSYLQAVMQKMGFSDTWVKWIMQCVTTVNYHVLLNNDRVGPITPLCGLRQGDPLSPYLYIIFSEGLTSYIHHYESRGMLHGVRICRGSPSISHLLFADDSFLFCKASVSEVTNLKHVLDTYEAASGQAINYQKSAIAYSRNTEANCRSFINNLLGVVESMGHDHMPTHVHTWEKPPANWLKCNVDGAIFMTERKFGIGICFRDNSGSFVQAHTMTFPFEVTAAECEATAMKHALALALSNGFERVLFESDCQQVVNALRNDYLYANELGTLLSTCSSLLISNANYNVAYVRRQANRVAHNLARASLFQSSPNVHHYFPPSCISSIILNEMQ</sequence>
<dbReference type="SUPFAM" id="SSF56672">
    <property type="entry name" value="DNA/RNA polymerases"/>
    <property type="match status" value="1"/>
</dbReference>
<dbReference type="Proteomes" id="UP000242715">
    <property type="component" value="Unassembled WGS sequence"/>
</dbReference>
<dbReference type="OrthoDB" id="1436421at2759"/>
<dbReference type="AlphaFoldDB" id="A0A2Z6PPU2"/>
<dbReference type="InterPro" id="IPR012337">
    <property type="entry name" value="RNaseH-like_sf"/>
</dbReference>
<dbReference type="InterPro" id="IPR044730">
    <property type="entry name" value="RNase_H-like_dom_plant"/>
</dbReference>
<dbReference type="PANTHER" id="PTHR47074:SF48">
    <property type="entry name" value="POLYNUCLEOTIDYL TRANSFERASE, RIBONUCLEASE H-LIKE SUPERFAMILY PROTEIN"/>
    <property type="match status" value="1"/>
</dbReference>
<dbReference type="InterPro" id="IPR000477">
    <property type="entry name" value="RT_dom"/>
</dbReference>
<dbReference type="GO" id="GO:0004523">
    <property type="term" value="F:RNA-DNA hybrid ribonuclease activity"/>
    <property type="evidence" value="ECO:0007669"/>
    <property type="project" value="InterPro"/>
</dbReference>
<reference evidence="3" key="1">
    <citation type="journal article" date="2017" name="Front. Plant Sci.">
        <title>Climate Clever Clovers: New Paradigm to Reduce the Environmental Footprint of Ruminants by Breeding Low Methanogenic Forages Utilizing Haplotype Variation.</title>
        <authorList>
            <person name="Kaur P."/>
            <person name="Appels R."/>
            <person name="Bayer P.E."/>
            <person name="Keeble-Gagnere G."/>
            <person name="Wang J."/>
            <person name="Hirakawa H."/>
            <person name="Shirasawa K."/>
            <person name="Vercoe P."/>
            <person name="Stefanova K."/>
            <person name="Durmic Z."/>
            <person name="Nichols P."/>
            <person name="Revell C."/>
            <person name="Isobe S.N."/>
            <person name="Edwards D."/>
            <person name="Erskine W."/>
        </authorList>
    </citation>
    <scope>NUCLEOTIDE SEQUENCE [LARGE SCALE GENOMIC DNA]</scope>
    <source>
        <strain evidence="3">cv. Daliak</strain>
    </source>
</reference>
<dbReference type="CDD" id="cd06222">
    <property type="entry name" value="RNase_H_like"/>
    <property type="match status" value="1"/>
</dbReference>
<dbReference type="EMBL" id="DF974380">
    <property type="protein sequence ID" value="GAU48087.1"/>
    <property type="molecule type" value="Genomic_DNA"/>
</dbReference>
<dbReference type="GO" id="GO:0003676">
    <property type="term" value="F:nucleic acid binding"/>
    <property type="evidence" value="ECO:0007669"/>
    <property type="project" value="InterPro"/>
</dbReference>
<dbReference type="InterPro" id="IPR002156">
    <property type="entry name" value="RNaseH_domain"/>
</dbReference>
<dbReference type="PANTHER" id="PTHR47074">
    <property type="entry name" value="BNAC02G40300D PROTEIN"/>
    <property type="match status" value="1"/>
</dbReference>
<dbReference type="InterPro" id="IPR036397">
    <property type="entry name" value="RNaseH_sf"/>
</dbReference>
<evidence type="ECO:0000313" key="2">
    <source>
        <dbReference type="EMBL" id="GAU48087.1"/>
    </source>
</evidence>
<dbReference type="Gene3D" id="3.30.420.10">
    <property type="entry name" value="Ribonuclease H-like superfamily/Ribonuclease H"/>
    <property type="match status" value="1"/>
</dbReference>
<gene>
    <name evidence="2" type="ORF">TSUD_238260</name>
</gene>
<feature type="domain" description="Reverse transcriptase" evidence="1">
    <location>
        <begin position="1"/>
        <end position="210"/>
    </location>
</feature>
<evidence type="ECO:0000259" key="1">
    <source>
        <dbReference type="PROSITE" id="PS50878"/>
    </source>
</evidence>
<dbReference type="Pfam" id="PF00078">
    <property type="entry name" value="RVT_1"/>
    <property type="match status" value="1"/>
</dbReference>
<proteinExistence type="predicted"/>
<accession>A0A2Z6PPU2</accession>
<dbReference type="SUPFAM" id="SSF53098">
    <property type="entry name" value="Ribonuclease H-like"/>
    <property type="match status" value="1"/>
</dbReference>
<organism evidence="2 3">
    <name type="scientific">Trifolium subterraneum</name>
    <name type="common">Subterranean clover</name>
    <dbReference type="NCBI Taxonomy" id="3900"/>
    <lineage>
        <taxon>Eukaryota</taxon>
        <taxon>Viridiplantae</taxon>
        <taxon>Streptophyta</taxon>
        <taxon>Embryophyta</taxon>
        <taxon>Tracheophyta</taxon>
        <taxon>Spermatophyta</taxon>
        <taxon>Magnoliopsida</taxon>
        <taxon>eudicotyledons</taxon>
        <taxon>Gunneridae</taxon>
        <taxon>Pentapetalae</taxon>
        <taxon>rosids</taxon>
        <taxon>fabids</taxon>
        <taxon>Fabales</taxon>
        <taxon>Fabaceae</taxon>
        <taxon>Papilionoideae</taxon>
        <taxon>50 kb inversion clade</taxon>
        <taxon>NPAAA clade</taxon>
        <taxon>Hologalegina</taxon>
        <taxon>IRL clade</taxon>
        <taxon>Trifolieae</taxon>
        <taxon>Trifolium</taxon>
    </lineage>
</organism>
<dbReference type="InterPro" id="IPR052929">
    <property type="entry name" value="RNase_H-like_EbsB-rel"/>
</dbReference>